<dbReference type="RefSeq" id="WP_284328885.1">
    <property type="nucleotide sequence ID" value="NZ_BSUN01000001.1"/>
</dbReference>
<evidence type="ECO:0000259" key="1">
    <source>
        <dbReference type="Pfam" id="PF01738"/>
    </source>
</evidence>
<dbReference type="Proteomes" id="UP001157125">
    <property type="component" value="Unassembled WGS sequence"/>
</dbReference>
<dbReference type="InterPro" id="IPR002925">
    <property type="entry name" value="Dienelactn_hydro"/>
</dbReference>
<evidence type="ECO:0000313" key="3">
    <source>
        <dbReference type="Proteomes" id="UP001157125"/>
    </source>
</evidence>
<name>A0ABQ6IGP6_9MICO</name>
<dbReference type="GO" id="GO:0016787">
    <property type="term" value="F:hydrolase activity"/>
    <property type="evidence" value="ECO:0007669"/>
    <property type="project" value="UniProtKB-KW"/>
</dbReference>
<proteinExistence type="predicted"/>
<keyword evidence="3" id="KW-1185">Reference proteome</keyword>
<protein>
    <submittedName>
        <fullName evidence="2">Dienelactone hydrolase</fullName>
    </submittedName>
</protein>
<dbReference type="SUPFAM" id="SSF53474">
    <property type="entry name" value="alpha/beta-Hydrolases"/>
    <property type="match status" value="1"/>
</dbReference>
<dbReference type="Pfam" id="PF01738">
    <property type="entry name" value="DLH"/>
    <property type="match status" value="1"/>
</dbReference>
<gene>
    <name evidence="2" type="ORF">GCM10025876_31690</name>
</gene>
<dbReference type="EMBL" id="BSUN01000001">
    <property type="protein sequence ID" value="GMA36965.1"/>
    <property type="molecule type" value="Genomic_DNA"/>
</dbReference>
<organism evidence="2 3">
    <name type="scientific">Demequina litorisediminis</name>
    <dbReference type="NCBI Taxonomy" id="1849022"/>
    <lineage>
        <taxon>Bacteria</taxon>
        <taxon>Bacillati</taxon>
        <taxon>Actinomycetota</taxon>
        <taxon>Actinomycetes</taxon>
        <taxon>Micrococcales</taxon>
        <taxon>Demequinaceae</taxon>
        <taxon>Demequina</taxon>
    </lineage>
</organism>
<dbReference type="PANTHER" id="PTHR46623">
    <property type="entry name" value="CARBOXYMETHYLENEBUTENOLIDASE-RELATED"/>
    <property type="match status" value="1"/>
</dbReference>
<accession>A0ABQ6IGP6</accession>
<dbReference type="InterPro" id="IPR029058">
    <property type="entry name" value="AB_hydrolase_fold"/>
</dbReference>
<dbReference type="Gene3D" id="3.40.50.1820">
    <property type="entry name" value="alpha/beta hydrolase"/>
    <property type="match status" value="1"/>
</dbReference>
<evidence type="ECO:0000313" key="2">
    <source>
        <dbReference type="EMBL" id="GMA36965.1"/>
    </source>
</evidence>
<reference evidence="3" key="1">
    <citation type="journal article" date="2019" name="Int. J. Syst. Evol. Microbiol.">
        <title>The Global Catalogue of Microorganisms (GCM) 10K type strain sequencing project: providing services to taxonomists for standard genome sequencing and annotation.</title>
        <authorList>
            <consortium name="The Broad Institute Genomics Platform"/>
            <consortium name="The Broad Institute Genome Sequencing Center for Infectious Disease"/>
            <person name="Wu L."/>
            <person name="Ma J."/>
        </authorList>
    </citation>
    <scope>NUCLEOTIDE SEQUENCE [LARGE SCALE GENOMIC DNA]</scope>
    <source>
        <strain evidence="3">NBRC 112299</strain>
    </source>
</reference>
<dbReference type="InterPro" id="IPR051049">
    <property type="entry name" value="Dienelactone_hydrolase-like"/>
</dbReference>
<comment type="caution">
    <text evidence="2">The sequence shown here is derived from an EMBL/GenBank/DDBJ whole genome shotgun (WGS) entry which is preliminary data.</text>
</comment>
<sequence>MAEILLFHHAHGLTEGLCALAERLRAEGHTVHTPDTYAGLTFTSLDDGVAHAESIGRDAVAHVAMRAARKHPDADVTIGFSLGSMQAQVLAQHRRGMRGCVLIGGAIPPEHLGGPWPAHLPVQVHVADPDDWCTSDEVEALRRSAPHAEVFTYAGREHMFVDPSLPDYDADAADAFEERVTGWLALVDAGEAVPRRV</sequence>
<keyword evidence="2" id="KW-0378">Hydrolase</keyword>
<feature type="domain" description="Dienelactone hydrolase" evidence="1">
    <location>
        <begin position="4"/>
        <end position="185"/>
    </location>
</feature>
<dbReference type="PANTHER" id="PTHR46623:SF6">
    <property type="entry name" value="ALPHA_BETA-HYDROLASES SUPERFAMILY PROTEIN"/>
    <property type="match status" value="1"/>
</dbReference>